<proteinExistence type="predicted"/>
<name>A0ABU1ARF6_9BACT</name>
<dbReference type="InterPro" id="IPR013424">
    <property type="entry name" value="Ice-binding_C"/>
</dbReference>
<dbReference type="RefSeq" id="WP_308948855.1">
    <property type="nucleotide sequence ID" value="NZ_JARXHW010000006.1"/>
</dbReference>
<dbReference type="PROSITE" id="PS51257">
    <property type="entry name" value="PROKAR_LIPOPROTEIN"/>
    <property type="match status" value="1"/>
</dbReference>
<dbReference type="Proteomes" id="UP001225316">
    <property type="component" value="Unassembled WGS sequence"/>
</dbReference>
<comment type="caution">
    <text evidence="3">The sequence shown here is derived from an EMBL/GenBank/DDBJ whole genome shotgun (WGS) entry which is preliminary data.</text>
</comment>
<keyword evidence="4" id="KW-1185">Reference proteome</keyword>
<evidence type="ECO:0000256" key="1">
    <source>
        <dbReference type="SAM" id="SignalP"/>
    </source>
</evidence>
<gene>
    <name evidence="3" type="ORF">QEH52_04415</name>
</gene>
<sequence length="253" mass="26617">MKLTRKAVTTTVFALAACSCANAAFEINIVGVVPPNVGTVEPGGSVVDPVNGAQAQFELSLLDTSTMASSTAYLTVTLDSYTPDLLKHSITTGQGHSDRVGILIEGGSERSATYTFSFYEDSDFLTPLQLDFVMQVSDIDSSEEFSVSDTEFTGVTLSEGTQLKELTPGTAGFIGLTNSEGENPDKANPQAAANFSSIANVSSFQVIVAGSATGYGSEFQFDFTPDIVVPEPSTYACLLGLAALSTVAMRRRK</sequence>
<accession>A0ABU1ARF6</accession>
<feature type="chain" id="PRO_5047493632" evidence="1">
    <location>
        <begin position="24"/>
        <end position="253"/>
    </location>
</feature>
<feature type="signal peptide" evidence="1">
    <location>
        <begin position="1"/>
        <end position="23"/>
    </location>
</feature>
<dbReference type="Pfam" id="PF07589">
    <property type="entry name" value="PEP-CTERM"/>
    <property type="match status" value="1"/>
</dbReference>
<evidence type="ECO:0000259" key="2">
    <source>
        <dbReference type="Pfam" id="PF07589"/>
    </source>
</evidence>
<reference evidence="3 4" key="1">
    <citation type="submission" date="2023-04" db="EMBL/GenBank/DDBJ databases">
        <title>A novel bacteria isolated from coastal sediment.</title>
        <authorList>
            <person name="Liu X.-J."/>
            <person name="Du Z.-J."/>
        </authorList>
    </citation>
    <scope>NUCLEOTIDE SEQUENCE [LARGE SCALE GENOMIC DNA]</scope>
    <source>
        <strain evidence="3 4">SDUM461003</strain>
    </source>
</reference>
<organism evidence="3 4">
    <name type="scientific">Thalassobacterium maritimum</name>
    <dbReference type="NCBI Taxonomy" id="3041265"/>
    <lineage>
        <taxon>Bacteria</taxon>
        <taxon>Pseudomonadati</taxon>
        <taxon>Verrucomicrobiota</taxon>
        <taxon>Opitutia</taxon>
        <taxon>Puniceicoccales</taxon>
        <taxon>Coraliomargaritaceae</taxon>
        <taxon>Thalassobacterium</taxon>
    </lineage>
</organism>
<dbReference type="NCBIfam" id="TIGR02595">
    <property type="entry name" value="PEP_CTERM"/>
    <property type="match status" value="1"/>
</dbReference>
<feature type="domain" description="Ice-binding protein C-terminal" evidence="2">
    <location>
        <begin position="229"/>
        <end position="252"/>
    </location>
</feature>
<protein>
    <submittedName>
        <fullName evidence="3">PEP-CTERM sorting domain-containing protein</fullName>
    </submittedName>
</protein>
<evidence type="ECO:0000313" key="4">
    <source>
        <dbReference type="Proteomes" id="UP001225316"/>
    </source>
</evidence>
<keyword evidence="1" id="KW-0732">Signal</keyword>
<dbReference type="EMBL" id="JARXHW010000006">
    <property type="protein sequence ID" value="MDQ8206740.1"/>
    <property type="molecule type" value="Genomic_DNA"/>
</dbReference>
<evidence type="ECO:0000313" key="3">
    <source>
        <dbReference type="EMBL" id="MDQ8206740.1"/>
    </source>
</evidence>